<keyword evidence="1" id="KW-0812">Transmembrane</keyword>
<feature type="domain" description="Thioredoxin" evidence="2">
    <location>
        <begin position="52"/>
        <end position="180"/>
    </location>
</feature>
<keyword evidence="1" id="KW-1133">Transmembrane helix</keyword>
<evidence type="ECO:0000256" key="1">
    <source>
        <dbReference type="SAM" id="Phobius"/>
    </source>
</evidence>
<dbReference type="InterPro" id="IPR036249">
    <property type="entry name" value="Thioredoxin-like_sf"/>
</dbReference>
<gene>
    <name evidence="3" type="ORF">Pro02_10080</name>
</gene>
<feature type="transmembrane region" description="Helical" evidence="1">
    <location>
        <begin position="6"/>
        <end position="26"/>
    </location>
</feature>
<dbReference type="GO" id="GO:0016491">
    <property type="term" value="F:oxidoreductase activity"/>
    <property type="evidence" value="ECO:0007669"/>
    <property type="project" value="InterPro"/>
</dbReference>
<dbReference type="AlphaFoldDB" id="A0A8J3RXS8"/>
<name>A0A8J3RXS8_PLARO</name>
<dbReference type="InterPro" id="IPR000866">
    <property type="entry name" value="AhpC/TSA"/>
</dbReference>
<dbReference type="InterPro" id="IPR013766">
    <property type="entry name" value="Thioredoxin_domain"/>
</dbReference>
<organism evidence="3 4">
    <name type="scientific">Planobispora rosea</name>
    <dbReference type="NCBI Taxonomy" id="35762"/>
    <lineage>
        <taxon>Bacteria</taxon>
        <taxon>Bacillati</taxon>
        <taxon>Actinomycetota</taxon>
        <taxon>Actinomycetes</taxon>
        <taxon>Streptosporangiales</taxon>
        <taxon>Streptosporangiaceae</taxon>
        <taxon>Planobispora</taxon>
    </lineage>
</organism>
<dbReference type="Gene3D" id="3.40.30.10">
    <property type="entry name" value="Glutaredoxin"/>
    <property type="match status" value="1"/>
</dbReference>
<dbReference type="SUPFAM" id="SSF52833">
    <property type="entry name" value="Thioredoxin-like"/>
    <property type="match status" value="1"/>
</dbReference>
<dbReference type="RefSeq" id="WP_189241754.1">
    <property type="nucleotide sequence ID" value="NZ_BMQP01000004.1"/>
</dbReference>
<evidence type="ECO:0000313" key="3">
    <source>
        <dbReference type="EMBL" id="GIH82600.1"/>
    </source>
</evidence>
<dbReference type="Proteomes" id="UP000655044">
    <property type="component" value="Unassembled WGS sequence"/>
</dbReference>
<proteinExistence type="predicted"/>
<evidence type="ECO:0000259" key="2">
    <source>
        <dbReference type="PROSITE" id="PS51352"/>
    </source>
</evidence>
<keyword evidence="4" id="KW-1185">Reference proteome</keyword>
<sequence length="180" mass="18584">MILGAVAITFLGVLTVLNLILTLAVVRRLREHSDHLSRLLSSPGGVPWASIIGSGERPRPFTATTVDGGELTESSLTDGTIVAFFSPTCSACHEWVPRFAEAAEAVPGRAIAVVVADSPEDGAGHVTSLRAVARVVVEEQDGAVAKAFGVTGYPAMCRMASDGTVATSDNDAVVTLPSLA</sequence>
<protein>
    <submittedName>
        <fullName evidence="3">TlpA family protein</fullName>
    </submittedName>
</protein>
<dbReference type="Pfam" id="PF00578">
    <property type="entry name" value="AhpC-TSA"/>
    <property type="match status" value="1"/>
</dbReference>
<comment type="caution">
    <text evidence="3">The sequence shown here is derived from an EMBL/GenBank/DDBJ whole genome shotgun (WGS) entry which is preliminary data.</text>
</comment>
<dbReference type="EMBL" id="BOOI01000009">
    <property type="protein sequence ID" value="GIH82600.1"/>
    <property type="molecule type" value="Genomic_DNA"/>
</dbReference>
<dbReference type="PROSITE" id="PS51352">
    <property type="entry name" value="THIOREDOXIN_2"/>
    <property type="match status" value="1"/>
</dbReference>
<evidence type="ECO:0000313" key="4">
    <source>
        <dbReference type="Proteomes" id="UP000655044"/>
    </source>
</evidence>
<accession>A0A8J3RXS8</accession>
<dbReference type="GO" id="GO:0016209">
    <property type="term" value="F:antioxidant activity"/>
    <property type="evidence" value="ECO:0007669"/>
    <property type="project" value="InterPro"/>
</dbReference>
<reference evidence="3" key="1">
    <citation type="submission" date="2021-01" db="EMBL/GenBank/DDBJ databases">
        <title>Whole genome shotgun sequence of Planobispora rosea NBRC 15558.</title>
        <authorList>
            <person name="Komaki H."/>
            <person name="Tamura T."/>
        </authorList>
    </citation>
    <scope>NUCLEOTIDE SEQUENCE</scope>
    <source>
        <strain evidence="3">NBRC 15558</strain>
    </source>
</reference>
<keyword evidence="1" id="KW-0472">Membrane</keyword>